<sequence length="109" mass="12430">MSHRRVIDEYYKDITNLTTLLNSTSNAYRLLVASANDYNNMALAKKAEVKDALKRSNELGKVIDNIIDSLDYTVKCYNRYMNTKSDAIGQISNSTFVGIELENQLKRTE</sequence>
<dbReference type="EMBL" id="JAAGPU010000002">
    <property type="protein sequence ID" value="NEU03776.1"/>
    <property type="molecule type" value="Genomic_DNA"/>
</dbReference>
<name>A0A6M0GYX4_9CLOT</name>
<protein>
    <submittedName>
        <fullName evidence="1">Uncharacterized protein</fullName>
    </submittedName>
</protein>
<accession>A0A6M0GYX4</accession>
<comment type="caution">
    <text evidence="1">The sequence shown here is derived from an EMBL/GenBank/DDBJ whole genome shotgun (WGS) entry which is preliminary data.</text>
</comment>
<dbReference type="Proteomes" id="UP000481872">
    <property type="component" value="Unassembled WGS sequence"/>
</dbReference>
<evidence type="ECO:0000313" key="1">
    <source>
        <dbReference type="EMBL" id="NEU03776.1"/>
    </source>
</evidence>
<evidence type="ECO:0000313" key="2">
    <source>
        <dbReference type="Proteomes" id="UP000481872"/>
    </source>
</evidence>
<organism evidence="1 2">
    <name type="scientific">Clostridium senegalense</name>
    <dbReference type="NCBI Taxonomy" id="1465809"/>
    <lineage>
        <taxon>Bacteria</taxon>
        <taxon>Bacillati</taxon>
        <taxon>Bacillota</taxon>
        <taxon>Clostridia</taxon>
        <taxon>Eubacteriales</taxon>
        <taxon>Clostridiaceae</taxon>
        <taxon>Clostridium</taxon>
    </lineage>
</organism>
<gene>
    <name evidence="1" type="ORF">G3M99_02670</name>
</gene>
<dbReference type="RefSeq" id="WP_061994104.1">
    <property type="nucleotide sequence ID" value="NZ_JAAGPU010000002.1"/>
</dbReference>
<keyword evidence="2" id="KW-1185">Reference proteome</keyword>
<reference evidence="1 2" key="1">
    <citation type="submission" date="2020-02" db="EMBL/GenBank/DDBJ databases">
        <title>Genome assembly of a novel Clostridium senegalense strain.</title>
        <authorList>
            <person name="Gupta T.B."/>
            <person name="Jauregui R."/>
            <person name="Maclean P."/>
            <person name="Nawarathana A."/>
            <person name="Brightwell G."/>
        </authorList>
    </citation>
    <scope>NUCLEOTIDE SEQUENCE [LARGE SCALE GENOMIC DNA]</scope>
    <source>
        <strain evidence="1 2">AGRFS4</strain>
    </source>
</reference>
<dbReference type="AlphaFoldDB" id="A0A6M0GYX4"/>
<proteinExistence type="predicted"/>